<keyword evidence="4 14" id="KW-1003">Cell membrane</keyword>
<evidence type="ECO:0000256" key="11">
    <source>
        <dbReference type="ARBA" id="ARBA00023136"/>
    </source>
</evidence>
<comment type="function">
    <text evidence="13 14">F(1)F(0) ATP synthase produces ATP from ADP in the presence of a proton or sodium gradient. F-type ATPases consist of two structural domains, F(1) containing the extramembraneous catalytic core and F(0) containing the membrane proton channel, linked together by a central stalk and a peripheral stalk. During catalysis, ATP synthesis in the catalytic domain of F(1) is coupled via a rotary mechanism of the central stalk subunits to proton translocation.</text>
</comment>
<reference evidence="16 17" key="1">
    <citation type="journal article" date="2016" name="Nat. Commun.">
        <title>Thousands of microbial genomes shed light on interconnected biogeochemical processes in an aquifer system.</title>
        <authorList>
            <person name="Anantharaman K."/>
            <person name="Brown C.T."/>
            <person name="Hug L.A."/>
            <person name="Sharon I."/>
            <person name="Castelle C.J."/>
            <person name="Probst A.J."/>
            <person name="Thomas B.C."/>
            <person name="Singh A."/>
            <person name="Wilkins M.J."/>
            <person name="Karaoz U."/>
            <person name="Brodie E.L."/>
            <person name="Williams K.H."/>
            <person name="Hubbard S.S."/>
            <person name="Banfield J.F."/>
        </authorList>
    </citation>
    <scope>NUCLEOTIDE SEQUENCE [LARGE SCALE GENOMIC DNA]</scope>
</reference>
<evidence type="ECO:0000313" key="17">
    <source>
        <dbReference type="Proteomes" id="UP000178951"/>
    </source>
</evidence>
<feature type="site" description="Reversibly protonated during proton transport" evidence="14">
    <location>
        <position position="62"/>
    </location>
</feature>
<proteinExistence type="inferred from homology"/>
<comment type="function">
    <text evidence="14">Key component of the F(0) channel; it plays a direct role in translocation across the membrane. A homomeric c-ring of between 10-14 subunits forms the central stalk rotor element with the F(1) delta and epsilon subunits.</text>
</comment>
<dbReference type="GO" id="GO:0008289">
    <property type="term" value="F:lipid binding"/>
    <property type="evidence" value="ECO:0007669"/>
    <property type="project" value="UniProtKB-KW"/>
</dbReference>
<dbReference type="NCBIfam" id="TIGR01260">
    <property type="entry name" value="ATP_synt_c"/>
    <property type="match status" value="1"/>
</dbReference>
<name>A0A1F4TKK2_UNCSA</name>
<dbReference type="GO" id="GO:0045259">
    <property type="term" value="C:proton-transporting ATP synthase complex"/>
    <property type="evidence" value="ECO:0007669"/>
    <property type="project" value="UniProtKB-KW"/>
</dbReference>
<dbReference type="AlphaFoldDB" id="A0A1F4TKK2"/>
<evidence type="ECO:0000256" key="5">
    <source>
        <dbReference type="ARBA" id="ARBA00022547"/>
    </source>
</evidence>
<evidence type="ECO:0000313" key="16">
    <source>
        <dbReference type="EMBL" id="OGC32563.1"/>
    </source>
</evidence>
<dbReference type="HAMAP" id="MF_01396">
    <property type="entry name" value="ATP_synth_c_bact"/>
    <property type="match status" value="1"/>
</dbReference>
<evidence type="ECO:0000256" key="14">
    <source>
        <dbReference type="HAMAP-Rule" id="MF_01396"/>
    </source>
</evidence>
<dbReference type="InterPro" id="IPR038662">
    <property type="entry name" value="ATP_synth_F0_csu_sf"/>
</dbReference>
<comment type="caution">
    <text evidence="16">The sequence shown here is derived from an EMBL/GenBank/DDBJ whole genome shotgun (WGS) entry which is preliminary data.</text>
</comment>
<evidence type="ECO:0000256" key="13">
    <source>
        <dbReference type="ARBA" id="ARBA00025198"/>
    </source>
</evidence>
<dbReference type="CDD" id="cd18121">
    <property type="entry name" value="ATP-synt_Fo_c"/>
    <property type="match status" value="1"/>
</dbReference>
<evidence type="ECO:0000256" key="10">
    <source>
        <dbReference type="ARBA" id="ARBA00023121"/>
    </source>
</evidence>
<dbReference type="InterPro" id="IPR000454">
    <property type="entry name" value="ATP_synth_F0_csu"/>
</dbReference>
<evidence type="ECO:0000256" key="2">
    <source>
        <dbReference type="ARBA" id="ARBA00006704"/>
    </source>
</evidence>
<evidence type="ECO:0000256" key="9">
    <source>
        <dbReference type="ARBA" id="ARBA00023065"/>
    </source>
</evidence>
<dbReference type="InterPro" id="IPR020537">
    <property type="entry name" value="ATP_synth_F0_csu_DDCD_BS"/>
</dbReference>
<feature type="domain" description="V-ATPase proteolipid subunit C-like" evidence="15">
    <location>
        <begin position="14"/>
        <end position="75"/>
    </location>
</feature>
<keyword evidence="12 14" id="KW-0066">ATP synthesis</keyword>
<feature type="transmembrane region" description="Helical" evidence="14">
    <location>
        <begin position="54"/>
        <end position="77"/>
    </location>
</feature>
<dbReference type="GO" id="GO:0005886">
    <property type="term" value="C:plasma membrane"/>
    <property type="evidence" value="ECO:0007669"/>
    <property type="project" value="UniProtKB-SubCell"/>
</dbReference>
<evidence type="ECO:0000256" key="7">
    <source>
        <dbReference type="ARBA" id="ARBA00022781"/>
    </source>
</evidence>
<organism evidence="16 17">
    <name type="scientific">candidate division WOR-1 bacterium RIFOXYB2_FULL_48_7</name>
    <dbReference type="NCBI Taxonomy" id="1802583"/>
    <lineage>
        <taxon>Bacteria</taxon>
        <taxon>Bacillati</taxon>
        <taxon>Saganbacteria</taxon>
    </lineage>
</organism>
<dbReference type="InterPro" id="IPR002379">
    <property type="entry name" value="ATPase_proteolipid_c-like_dom"/>
</dbReference>
<keyword evidence="10 14" id="KW-0446">Lipid-binding</keyword>
<dbReference type="SUPFAM" id="SSF81333">
    <property type="entry name" value="F1F0 ATP synthase subunit C"/>
    <property type="match status" value="1"/>
</dbReference>
<comment type="similarity">
    <text evidence="2 14">Belongs to the ATPase C chain family.</text>
</comment>
<keyword evidence="11 14" id="KW-0472">Membrane</keyword>
<keyword evidence="8 14" id="KW-1133">Transmembrane helix</keyword>
<evidence type="ECO:0000256" key="8">
    <source>
        <dbReference type="ARBA" id="ARBA00022989"/>
    </source>
</evidence>
<dbReference type="Pfam" id="PF00137">
    <property type="entry name" value="ATP-synt_C"/>
    <property type="match status" value="1"/>
</dbReference>
<evidence type="ECO:0000256" key="1">
    <source>
        <dbReference type="ARBA" id="ARBA00004651"/>
    </source>
</evidence>
<dbReference type="Gene3D" id="1.20.20.10">
    <property type="entry name" value="F1F0 ATP synthase subunit C"/>
    <property type="match status" value="1"/>
</dbReference>
<keyword evidence="6 14" id="KW-0812">Transmembrane</keyword>
<comment type="subcellular location">
    <subcellularLocation>
        <location evidence="1 14">Cell membrane</location>
        <topology evidence="1 14">Multi-pass membrane protein</topology>
    </subcellularLocation>
</comment>
<protein>
    <recommendedName>
        <fullName evidence="14">ATP synthase subunit c</fullName>
    </recommendedName>
    <alternativeName>
        <fullName evidence="14">ATP synthase F(0) sector subunit c</fullName>
    </alternativeName>
    <alternativeName>
        <fullName evidence="14">F-type ATPase subunit c</fullName>
        <shortName evidence="14">F-ATPase subunit c</shortName>
    </alternativeName>
    <alternativeName>
        <fullName evidence="14">Lipid-binding protein</fullName>
    </alternativeName>
</protein>
<accession>A0A1F4TKK2</accession>
<dbReference type="EMBL" id="MEUF01000076">
    <property type="protein sequence ID" value="OGC32563.1"/>
    <property type="molecule type" value="Genomic_DNA"/>
</dbReference>
<dbReference type="GO" id="GO:0046933">
    <property type="term" value="F:proton-transporting ATP synthase activity, rotational mechanism"/>
    <property type="evidence" value="ECO:0007669"/>
    <property type="project" value="UniProtKB-UniRule"/>
</dbReference>
<dbReference type="Proteomes" id="UP000178951">
    <property type="component" value="Unassembled WGS sequence"/>
</dbReference>
<sequence>MDPKIAAFFAAGMAALGMGIAAAGTGLGVGLLSSKAMEGMARQPEASGNIRTSMILAIAFVEAIALYMLVVCLLFVIKL</sequence>
<keyword evidence="7 14" id="KW-0375">Hydrogen ion transport</keyword>
<evidence type="ECO:0000256" key="12">
    <source>
        <dbReference type="ARBA" id="ARBA00023310"/>
    </source>
</evidence>
<feature type="transmembrane region" description="Helical" evidence="14">
    <location>
        <begin position="6"/>
        <end position="33"/>
    </location>
</feature>
<gene>
    <name evidence="14" type="primary">atpE</name>
    <name evidence="16" type="ORF">A2311_04435</name>
</gene>
<dbReference type="PROSITE" id="PS00605">
    <property type="entry name" value="ATPASE_C"/>
    <property type="match status" value="1"/>
</dbReference>
<dbReference type="FunFam" id="1.20.20.10:FF:000002">
    <property type="entry name" value="ATP synthase subunit c"/>
    <property type="match status" value="1"/>
</dbReference>
<evidence type="ECO:0000259" key="15">
    <source>
        <dbReference type="Pfam" id="PF00137"/>
    </source>
</evidence>
<keyword evidence="3 14" id="KW-0813">Transport</keyword>
<dbReference type="InterPro" id="IPR005953">
    <property type="entry name" value="ATP_synth_csu_bac/chlpt"/>
</dbReference>
<dbReference type="PRINTS" id="PR00124">
    <property type="entry name" value="ATPASEC"/>
</dbReference>
<evidence type="ECO:0000256" key="6">
    <source>
        <dbReference type="ARBA" id="ARBA00022692"/>
    </source>
</evidence>
<evidence type="ECO:0000256" key="4">
    <source>
        <dbReference type="ARBA" id="ARBA00022475"/>
    </source>
</evidence>
<keyword evidence="9 14" id="KW-0406">Ion transport</keyword>
<keyword evidence="5 14" id="KW-0138">CF(0)</keyword>
<dbReference type="GO" id="GO:0033177">
    <property type="term" value="C:proton-transporting two-sector ATPase complex, proton-transporting domain"/>
    <property type="evidence" value="ECO:0007669"/>
    <property type="project" value="InterPro"/>
</dbReference>
<evidence type="ECO:0000256" key="3">
    <source>
        <dbReference type="ARBA" id="ARBA00022448"/>
    </source>
</evidence>
<dbReference type="InterPro" id="IPR035921">
    <property type="entry name" value="F/V-ATP_Csub_sf"/>
</dbReference>
<dbReference type="STRING" id="1802583.A2311_04435"/>